<feature type="compositionally biased region" description="Acidic residues" evidence="1">
    <location>
        <begin position="46"/>
        <end position="60"/>
    </location>
</feature>
<name>A0A427XQW2_9TREE</name>
<dbReference type="Proteomes" id="UP000279236">
    <property type="component" value="Unassembled WGS sequence"/>
</dbReference>
<dbReference type="EMBL" id="RSCE01000007">
    <property type="protein sequence ID" value="RSH81210.1"/>
    <property type="molecule type" value="Genomic_DNA"/>
</dbReference>
<dbReference type="AlphaFoldDB" id="A0A427XQW2"/>
<proteinExistence type="predicted"/>
<evidence type="ECO:0000256" key="1">
    <source>
        <dbReference type="SAM" id="MobiDB-lite"/>
    </source>
</evidence>
<evidence type="ECO:0000313" key="3">
    <source>
        <dbReference type="Proteomes" id="UP000279236"/>
    </source>
</evidence>
<reference evidence="2 3" key="1">
    <citation type="submission" date="2018-11" db="EMBL/GenBank/DDBJ databases">
        <title>Genome sequence of Apiotrichum porosum DSM 27194.</title>
        <authorList>
            <person name="Aliyu H."/>
            <person name="Gorte O."/>
            <person name="Ochsenreither K."/>
        </authorList>
    </citation>
    <scope>NUCLEOTIDE SEQUENCE [LARGE SCALE GENOMIC DNA]</scope>
    <source>
        <strain evidence="2 3">DSM 27194</strain>
    </source>
</reference>
<gene>
    <name evidence="2" type="ORF">EHS24_008647</name>
</gene>
<accession>A0A427XQW2</accession>
<organism evidence="2 3">
    <name type="scientific">Apiotrichum porosum</name>
    <dbReference type="NCBI Taxonomy" id="105984"/>
    <lineage>
        <taxon>Eukaryota</taxon>
        <taxon>Fungi</taxon>
        <taxon>Dikarya</taxon>
        <taxon>Basidiomycota</taxon>
        <taxon>Agaricomycotina</taxon>
        <taxon>Tremellomycetes</taxon>
        <taxon>Trichosporonales</taxon>
        <taxon>Trichosporonaceae</taxon>
        <taxon>Apiotrichum</taxon>
    </lineage>
</organism>
<feature type="compositionally biased region" description="Low complexity" evidence="1">
    <location>
        <begin position="504"/>
        <end position="529"/>
    </location>
</feature>
<feature type="region of interest" description="Disordered" evidence="1">
    <location>
        <begin position="500"/>
        <end position="531"/>
    </location>
</feature>
<dbReference type="GeneID" id="39593190"/>
<dbReference type="RefSeq" id="XP_028475929.1">
    <property type="nucleotide sequence ID" value="XM_028623955.1"/>
</dbReference>
<keyword evidence="3" id="KW-1185">Reference proteome</keyword>
<protein>
    <submittedName>
        <fullName evidence="2">Uncharacterized protein</fullName>
    </submittedName>
</protein>
<comment type="caution">
    <text evidence="2">The sequence shown here is derived from an EMBL/GenBank/DDBJ whole genome shotgun (WGS) entry which is preliminary data.</text>
</comment>
<feature type="region of interest" description="Disordered" evidence="1">
    <location>
        <begin position="1"/>
        <end position="62"/>
    </location>
</feature>
<sequence length="562" mass="60962">MPSTLSVSAKIYRYPDSSSSDPSDDDVIGPSGASQTAQAMPVMDDGSSDDSEEEEEEEDNHDVKAIAVDFEVDSSNIKSLKMFDDTLTPAQEMQAKVDREAAEAYFKVFVEERFGIIISQPNNATLVAMALLGAKRTKEFMAKDSLGLLAVDDGLLAKTFAFTSSLGDVALEDTDDEVLSKLSDVMVDDTGIGDRTLQYFDKALVISIASSPKPLQEAWSNFADGTTDRLVLGAAFDTVPAASGSNAVGLYARRPRLSQSASFKKLKTSKSLNKPYFGNAKHVGQRQYDHRLKGVNRKVCEAMEAAVTFDEKLMASFGIGRPAAAHIGAASLTLADGWNVNLPDYAPARAPPARLDDKTYVNMLVRIRKALHQELEISKREFVGGKALKLPPFKSGNYYEPGWKDGRAFIKRFTTLVKGGRGGKVGPGEVTYQMVRRDLLTRVPVVGNDKKVKLASRFPELRKVQLEFPIPDSAFFPPNWNKDYSTVTFHLPSWQVHAAPNNDTPNTTIPASTASSTTASTTASTSVPAAPSPVPTNLAGVTEMMRALSLSVIEARGDSNNR</sequence>
<evidence type="ECO:0000313" key="2">
    <source>
        <dbReference type="EMBL" id="RSH81210.1"/>
    </source>
</evidence>